<dbReference type="InterPro" id="IPR050743">
    <property type="entry name" value="2-oxoacid_DH_E2_comp"/>
</dbReference>
<gene>
    <name evidence="13" type="primary">pdhC_2</name>
    <name evidence="13" type="ORF">Pan97_30410</name>
</gene>
<evidence type="ECO:0000313" key="14">
    <source>
        <dbReference type="Proteomes" id="UP000318626"/>
    </source>
</evidence>
<sequence length="460" mass="48613">MSIDVQLPDLGDGIESGDVLAVHVSVGDTVEKGQTLIEIETDKATVDVPSTEGGKIAKVHVKTGDTVAVHAPIVTLEGAGSGGGSAPAAEPPKEEKAPEPEAKEEAPEPAPPKEDPTPAPAPPKPAPAPATPPRMTTPPPVPVAEAPSADDSVPAGPAVRRFAREVGVDLRNVQGSGPNGRIERDDVLRTVRDLNQGGPSTKSGTASAPAATGSLPSLTGEANEDKYGPVRIEKMKKIRKVTAAQMSKSWTTAPRVTNFDDADITALEELRQQSKDDYAEAGVKLTTMPFLIKAVAVALREHPELNATIDMEQEQIIYKDYVNVGIAVDSDRGLLVPNMKNTDRMSIPDIARGLQQTASDIRGNTFEMSALQGGTFTISNLGAIGGTYSTPIINVPEVAILLVGRSRKMPVVVKDQIVARLMMPLSLSYDHRLVDGATAQRFLNDVKSLLENPSKLLMAP</sequence>
<evidence type="ECO:0000256" key="7">
    <source>
        <dbReference type="ARBA" id="ARBA00025211"/>
    </source>
</evidence>
<feature type="compositionally biased region" description="Basic and acidic residues" evidence="10">
    <location>
        <begin position="91"/>
        <end position="116"/>
    </location>
</feature>
<evidence type="ECO:0000259" key="12">
    <source>
        <dbReference type="PROSITE" id="PS51826"/>
    </source>
</evidence>
<dbReference type="InterPro" id="IPR011053">
    <property type="entry name" value="Single_hybrid_motif"/>
</dbReference>
<dbReference type="InterPro" id="IPR036625">
    <property type="entry name" value="E3-bd_dom_sf"/>
</dbReference>
<comment type="subunit">
    <text evidence="3">Forms a 24-polypeptide structural core with octahedral symmetry.</text>
</comment>
<dbReference type="KEGG" id="bvo:Pan97_30410"/>
<name>A0A518C9U2_9BACT</name>
<evidence type="ECO:0000256" key="3">
    <source>
        <dbReference type="ARBA" id="ARBA00011484"/>
    </source>
</evidence>
<dbReference type="OrthoDB" id="9805770at2"/>
<dbReference type="Proteomes" id="UP000318626">
    <property type="component" value="Chromosome"/>
</dbReference>
<comment type="similarity">
    <text evidence="2 9">Belongs to the 2-oxoacid dehydrogenase family.</text>
</comment>
<evidence type="ECO:0000256" key="6">
    <source>
        <dbReference type="ARBA" id="ARBA00023315"/>
    </source>
</evidence>
<evidence type="ECO:0000256" key="10">
    <source>
        <dbReference type="SAM" id="MobiDB-lite"/>
    </source>
</evidence>
<protein>
    <recommendedName>
        <fullName evidence="9">Dihydrolipoamide acetyltransferase component of pyruvate dehydrogenase complex</fullName>
        <ecNumber evidence="9">2.3.1.-</ecNumber>
    </recommendedName>
</protein>
<feature type="compositionally biased region" description="Pro residues" evidence="10">
    <location>
        <begin position="117"/>
        <end position="142"/>
    </location>
</feature>
<reference evidence="14" key="1">
    <citation type="submission" date="2019-02" db="EMBL/GenBank/DDBJ databases">
        <title>Deep-cultivation of Planctomycetes and their phenomic and genomic characterization uncovers novel biology.</title>
        <authorList>
            <person name="Wiegand S."/>
            <person name="Jogler M."/>
            <person name="Boedeker C."/>
            <person name="Pinto D."/>
            <person name="Vollmers J."/>
            <person name="Rivas-Marin E."/>
            <person name="Kohn T."/>
            <person name="Peeters S.H."/>
            <person name="Heuer A."/>
            <person name="Rast P."/>
            <person name="Oberbeckmann S."/>
            <person name="Bunk B."/>
            <person name="Jeske O."/>
            <person name="Meyerdierks A."/>
            <person name="Storesund J.E."/>
            <person name="Kallscheuer N."/>
            <person name="Luecker S."/>
            <person name="Lage O.M."/>
            <person name="Pohl T."/>
            <person name="Merkel B.J."/>
            <person name="Hornburger P."/>
            <person name="Mueller R.-W."/>
            <person name="Bruemmer F."/>
            <person name="Labrenz M."/>
            <person name="Spormann A.M."/>
            <person name="Op den Camp H."/>
            <person name="Overmann J."/>
            <person name="Amann R."/>
            <person name="Jetten M.S.M."/>
            <person name="Mascher T."/>
            <person name="Medema M.H."/>
            <person name="Devos D.P."/>
            <person name="Kaster A.-K."/>
            <person name="Ovreas L."/>
            <person name="Rohde M."/>
            <person name="Galperin M.Y."/>
            <person name="Jogler C."/>
        </authorList>
    </citation>
    <scope>NUCLEOTIDE SEQUENCE [LARGE SCALE GENOMIC DNA]</scope>
    <source>
        <strain evidence="14">Pan97</strain>
    </source>
</reference>
<dbReference type="Pfam" id="PF00364">
    <property type="entry name" value="Biotin_lipoyl"/>
    <property type="match status" value="1"/>
</dbReference>
<evidence type="ECO:0000313" key="13">
    <source>
        <dbReference type="EMBL" id="QDU75996.1"/>
    </source>
</evidence>
<dbReference type="GO" id="GO:0031405">
    <property type="term" value="F:lipoic acid binding"/>
    <property type="evidence" value="ECO:0007669"/>
    <property type="project" value="TreeGrafter"/>
</dbReference>
<comment type="cofactor">
    <cofactor evidence="1 9">
        <name>(R)-lipoate</name>
        <dbReference type="ChEBI" id="CHEBI:83088"/>
    </cofactor>
</comment>
<comment type="catalytic activity">
    <reaction evidence="8">
        <text>N(6)-[(R)-dihydrolipoyl]-L-lysyl-[protein] + acetyl-CoA = N(6)-[(R)-S(8)-acetyldihydrolipoyl]-L-lysyl-[protein] + CoA</text>
        <dbReference type="Rhea" id="RHEA:17017"/>
        <dbReference type="Rhea" id="RHEA-COMP:10475"/>
        <dbReference type="Rhea" id="RHEA-COMP:10478"/>
        <dbReference type="ChEBI" id="CHEBI:57287"/>
        <dbReference type="ChEBI" id="CHEBI:57288"/>
        <dbReference type="ChEBI" id="CHEBI:83100"/>
        <dbReference type="ChEBI" id="CHEBI:83111"/>
        <dbReference type="EC" id="2.3.1.12"/>
    </reaction>
</comment>
<dbReference type="EMBL" id="CP036289">
    <property type="protein sequence ID" value="QDU75996.1"/>
    <property type="molecule type" value="Genomic_DNA"/>
</dbReference>
<dbReference type="InterPro" id="IPR004167">
    <property type="entry name" value="PSBD"/>
</dbReference>
<keyword evidence="13" id="KW-0670">Pyruvate</keyword>
<dbReference type="SUPFAM" id="SSF47005">
    <property type="entry name" value="Peripheral subunit-binding domain of 2-oxo acid dehydrogenase complex"/>
    <property type="match status" value="1"/>
</dbReference>
<evidence type="ECO:0000256" key="9">
    <source>
        <dbReference type="RuleBase" id="RU003423"/>
    </source>
</evidence>
<dbReference type="Pfam" id="PF00198">
    <property type="entry name" value="2-oxoacid_dh"/>
    <property type="match status" value="1"/>
</dbReference>
<dbReference type="SUPFAM" id="SSF52777">
    <property type="entry name" value="CoA-dependent acyltransferases"/>
    <property type="match status" value="1"/>
</dbReference>
<dbReference type="SUPFAM" id="SSF51230">
    <property type="entry name" value="Single hybrid motif"/>
    <property type="match status" value="1"/>
</dbReference>
<organism evidence="13 14">
    <name type="scientific">Bremerella volcania</name>
    <dbReference type="NCBI Taxonomy" id="2527984"/>
    <lineage>
        <taxon>Bacteria</taxon>
        <taxon>Pseudomonadati</taxon>
        <taxon>Planctomycetota</taxon>
        <taxon>Planctomycetia</taxon>
        <taxon>Pirellulales</taxon>
        <taxon>Pirellulaceae</taxon>
        <taxon>Bremerella</taxon>
    </lineage>
</organism>
<evidence type="ECO:0000256" key="1">
    <source>
        <dbReference type="ARBA" id="ARBA00001938"/>
    </source>
</evidence>
<keyword evidence="14" id="KW-1185">Reference proteome</keyword>
<dbReference type="InterPro" id="IPR000089">
    <property type="entry name" value="Biotin_lipoyl"/>
</dbReference>
<dbReference type="EC" id="2.3.1.-" evidence="9"/>
<evidence type="ECO:0000259" key="11">
    <source>
        <dbReference type="PROSITE" id="PS50968"/>
    </source>
</evidence>
<dbReference type="InterPro" id="IPR003016">
    <property type="entry name" value="2-oxoA_DH_lipoyl-BS"/>
</dbReference>
<comment type="function">
    <text evidence="7">The pyruvate dehydrogenase complex catalyzes the overall conversion of pyruvate to acetyl-CoA and CO(2). It contains multiple copies of three enzymatic components: pyruvate dehydrogenase (E1), dihydrolipoamide acetyltransferase (E2) and lipoamide dehydrogenase (E3).</text>
</comment>
<dbReference type="Pfam" id="PF02817">
    <property type="entry name" value="E3_binding"/>
    <property type="match status" value="1"/>
</dbReference>
<dbReference type="PROSITE" id="PS51826">
    <property type="entry name" value="PSBD"/>
    <property type="match status" value="1"/>
</dbReference>
<evidence type="ECO:0000256" key="4">
    <source>
        <dbReference type="ARBA" id="ARBA00022679"/>
    </source>
</evidence>
<feature type="domain" description="Lipoyl-binding" evidence="11">
    <location>
        <begin position="2"/>
        <end position="77"/>
    </location>
</feature>
<dbReference type="FunFam" id="3.30.559.10:FF:000007">
    <property type="entry name" value="Dihydrolipoamide acetyltransferase component of pyruvate dehydrogenase complex"/>
    <property type="match status" value="1"/>
</dbReference>
<dbReference type="GO" id="GO:0005737">
    <property type="term" value="C:cytoplasm"/>
    <property type="evidence" value="ECO:0007669"/>
    <property type="project" value="TreeGrafter"/>
</dbReference>
<dbReference type="GO" id="GO:0006086">
    <property type="term" value="P:pyruvate decarboxylation to acetyl-CoA"/>
    <property type="evidence" value="ECO:0007669"/>
    <property type="project" value="TreeGrafter"/>
</dbReference>
<dbReference type="PANTHER" id="PTHR43178">
    <property type="entry name" value="DIHYDROLIPOAMIDE ACETYLTRANSFERASE COMPONENT OF PYRUVATE DEHYDROGENASE COMPLEX"/>
    <property type="match status" value="1"/>
</dbReference>
<feature type="compositionally biased region" description="Low complexity" evidence="10">
    <location>
        <begin position="203"/>
        <end position="218"/>
    </location>
</feature>
<keyword evidence="6 9" id="KW-0012">Acyltransferase</keyword>
<dbReference type="CDD" id="cd06849">
    <property type="entry name" value="lipoyl_domain"/>
    <property type="match status" value="1"/>
</dbReference>
<dbReference type="PROSITE" id="PS50968">
    <property type="entry name" value="BIOTINYL_LIPOYL"/>
    <property type="match status" value="1"/>
</dbReference>
<dbReference type="GO" id="GO:0004742">
    <property type="term" value="F:dihydrolipoyllysine-residue acetyltransferase activity"/>
    <property type="evidence" value="ECO:0007669"/>
    <property type="project" value="UniProtKB-EC"/>
</dbReference>
<evidence type="ECO:0000256" key="2">
    <source>
        <dbReference type="ARBA" id="ARBA00007317"/>
    </source>
</evidence>
<dbReference type="PANTHER" id="PTHR43178:SF2">
    <property type="entry name" value="DIHYDROLIPOYLLYSINE-RESIDUE ACETYLTRANSFERASE COMPONENT OF PYRUVATE DEHYDROGENASE COMPLEX"/>
    <property type="match status" value="1"/>
</dbReference>
<dbReference type="RefSeq" id="WP_144973779.1">
    <property type="nucleotide sequence ID" value="NZ_CP036289.1"/>
</dbReference>
<feature type="domain" description="Peripheral subunit-binding (PSBD)" evidence="12">
    <location>
        <begin position="154"/>
        <end position="191"/>
    </location>
</feature>
<evidence type="ECO:0000256" key="8">
    <source>
        <dbReference type="ARBA" id="ARBA00048370"/>
    </source>
</evidence>
<dbReference type="PROSITE" id="PS00189">
    <property type="entry name" value="LIPOYL"/>
    <property type="match status" value="1"/>
</dbReference>
<evidence type="ECO:0000256" key="5">
    <source>
        <dbReference type="ARBA" id="ARBA00022823"/>
    </source>
</evidence>
<keyword evidence="4 9" id="KW-0808">Transferase</keyword>
<dbReference type="Gene3D" id="3.30.559.10">
    <property type="entry name" value="Chloramphenicol acetyltransferase-like domain"/>
    <property type="match status" value="1"/>
</dbReference>
<dbReference type="Gene3D" id="2.40.50.100">
    <property type="match status" value="1"/>
</dbReference>
<accession>A0A518C9U2</accession>
<feature type="region of interest" description="Disordered" evidence="10">
    <location>
        <begin position="76"/>
        <end position="155"/>
    </location>
</feature>
<feature type="region of interest" description="Disordered" evidence="10">
    <location>
        <begin position="193"/>
        <end position="226"/>
    </location>
</feature>
<keyword evidence="5 9" id="KW-0450">Lipoyl</keyword>
<dbReference type="Gene3D" id="4.10.320.10">
    <property type="entry name" value="E3-binding domain"/>
    <property type="match status" value="1"/>
</dbReference>
<proteinExistence type="inferred from homology"/>
<dbReference type="AlphaFoldDB" id="A0A518C9U2"/>
<dbReference type="InterPro" id="IPR001078">
    <property type="entry name" value="2-oxoacid_DH_actylTfrase"/>
</dbReference>
<dbReference type="InterPro" id="IPR023213">
    <property type="entry name" value="CAT-like_dom_sf"/>
</dbReference>